<evidence type="ECO:0000313" key="1">
    <source>
        <dbReference type="EMBL" id="KAJ8338304.1"/>
    </source>
</evidence>
<keyword evidence="2" id="KW-1185">Reference proteome</keyword>
<accession>A0A9Q1EGD7</accession>
<comment type="caution">
    <text evidence="1">The sequence shown here is derived from an EMBL/GenBank/DDBJ whole genome shotgun (WGS) entry which is preliminary data.</text>
</comment>
<dbReference type="EMBL" id="JAINUF010000018">
    <property type="protein sequence ID" value="KAJ8338304.1"/>
    <property type="molecule type" value="Genomic_DNA"/>
</dbReference>
<organism evidence="1 2">
    <name type="scientific">Synaphobranchus kaupii</name>
    <name type="common">Kaup's arrowtooth eel</name>
    <dbReference type="NCBI Taxonomy" id="118154"/>
    <lineage>
        <taxon>Eukaryota</taxon>
        <taxon>Metazoa</taxon>
        <taxon>Chordata</taxon>
        <taxon>Craniata</taxon>
        <taxon>Vertebrata</taxon>
        <taxon>Euteleostomi</taxon>
        <taxon>Actinopterygii</taxon>
        <taxon>Neopterygii</taxon>
        <taxon>Teleostei</taxon>
        <taxon>Anguilliformes</taxon>
        <taxon>Synaphobranchidae</taxon>
        <taxon>Synaphobranchus</taxon>
    </lineage>
</organism>
<gene>
    <name evidence="1" type="ORF">SKAU_G00372700</name>
</gene>
<dbReference type="AlphaFoldDB" id="A0A9Q1EGD7"/>
<dbReference type="Proteomes" id="UP001152622">
    <property type="component" value="Chromosome 18"/>
</dbReference>
<protein>
    <submittedName>
        <fullName evidence="1">Uncharacterized protein</fullName>
    </submittedName>
</protein>
<name>A0A9Q1EGD7_SYNKA</name>
<reference evidence="1" key="1">
    <citation type="journal article" date="2023" name="Science">
        <title>Genome structures resolve the early diversification of teleost fishes.</title>
        <authorList>
            <person name="Parey E."/>
            <person name="Louis A."/>
            <person name="Montfort J."/>
            <person name="Bouchez O."/>
            <person name="Roques C."/>
            <person name="Iampietro C."/>
            <person name="Lluch J."/>
            <person name="Castinel A."/>
            <person name="Donnadieu C."/>
            <person name="Desvignes T."/>
            <person name="Floi Bucao C."/>
            <person name="Jouanno E."/>
            <person name="Wen M."/>
            <person name="Mejri S."/>
            <person name="Dirks R."/>
            <person name="Jansen H."/>
            <person name="Henkel C."/>
            <person name="Chen W.J."/>
            <person name="Zahm M."/>
            <person name="Cabau C."/>
            <person name="Klopp C."/>
            <person name="Thompson A.W."/>
            <person name="Robinson-Rechavi M."/>
            <person name="Braasch I."/>
            <person name="Lecointre G."/>
            <person name="Bobe J."/>
            <person name="Postlethwait J.H."/>
            <person name="Berthelot C."/>
            <person name="Roest Crollius H."/>
            <person name="Guiguen Y."/>
        </authorList>
    </citation>
    <scope>NUCLEOTIDE SEQUENCE</scope>
    <source>
        <strain evidence="1">WJC10195</strain>
    </source>
</reference>
<proteinExistence type="predicted"/>
<evidence type="ECO:0000313" key="2">
    <source>
        <dbReference type="Proteomes" id="UP001152622"/>
    </source>
</evidence>
<sequence>MRGEVRKLCEAPAHAAFERESCSHHGPNDERTREEAEGVLVSVQRTGGPFRTASCPFSSSCHEGWMKPVFPHPQTLGAVSCLAARKPPKP</sequence>